<keyword evidence="1" id="KW-0812">Transmembrane</keyword>
<accession>A0ABR0Q8B8</accession>
<keyword evidence="1" id="KW-0472">Membrane</keyword>
<gene>
    <name evidence="2" type="ORF">PVK06_010819</name>
</gene>
<proteinExistence type="predicted"/>
<organism evidence="2 3">
    <name type="scientific">Gossypium arboreum</name>
    <name type="common">Tree cotton</name>
    <name type="synonym">Gossypium nanking</name>
    <dbReference type="NCBI Taxonomy" id="29729"/>
    <lineage>
        <taxon>Eukaryota</taxon>
        <taxon>Viridiplantae</taxon>
        <taxon>Streptophyta</taxon>
        <taxon>Embryophyta</taxon>
        <taxon>Tracheophyta</taxon>
        <taxon>Spermatophyta</taxon>
        <taxon>Magnoliopsida</taxon>
        <taxon>eudicotyledons</taxon>
        <taxon>Gunneridae</taxon>
        <taxon>Pentapetalae</taxon>
        <taxon>rosids</taxon>
        <taxon>malvids</taxon>
        <taxon>Malvales</taxon>
        <taxon>Malvaceae</taxon>
        <taxon>Malvoideae</taxon>
        <taxon>Gossypium</taxon>
    </lineage>
</organism>
<feature type="transmembrane region" description="Helical" evidence="1">
    <location>
        <begin position="12"/>
        <end position="30"/>
    </location>
</feature>
<protein>
    <submittedName>
        <fullName evidence="2">Uncharacterized protein</fullName>
    </submittedName>
</protein>
<evidence type="ECO:0000313" key="2">
    <source>
        <dbReference type="EMBL" id="KAK5835133.1"/>
    </source>
</evidence>
<dbReference type="EMBL" id="JARKNE010000004">
    <property type="protein sequence ID" value="KAK5835133.1"/>
    <property type="molecule type" value="Genomic_DNA"/>
</dbReference>
<keyword evidence="3" id="KW-1185">Reference proteome</keyword>
<sequence>MNGLINTQLHNSPGISIALIFITVGIGFKLSPALFQDLQDHAGEIGAVKTQNELVAIKLMLRKFNFSSSKLNEILTIGKRDPGKGGIGYVDKGKATVKSLTVSVKASNHKELGECSTKPMLIGVVKKVGWLYVKLAGRNDEIIAMQIYYRQVTSQIQLSPNCIFYRTIN</sequence>
<keyword evidence="1" id="KW-1133">Transmembrane helix</keyword>
<name>A0ABR0Q8B8_GOSAR</name>
<evidence type="ECO:0000256" key="1">
    <source>
        <dbReference type="SAM" id="Phobius"/>
    </source>
</evidence>
<dbReference type="Proteomes" id="UP001358586">
    <property type="component" value="Chromosome 4"/>
</dbReference>
<reference evidence="2 3" key="1">
    <citation type="submission" date="2023-03" db="EMBL/GenBank/DDBJ databases">
        <title>WGS of Gossypium arboreum.</title>
        <authorList>
            <person name="Yu D."/>
        </authorList>
    </citation>
    <scope>NUCLEOTIDE SEQUENCE [LARGE SCALE GENOMIC DNA]</scope>
    <source>
        <tissue evidence="2">Leaf</tissue>
    </source>
</reference>
<comment type="caution">
    <text evidence="2">The sequence shown here is derived from an EMBL/GenBank/DDBJ whole genome shotgun (WGS) entry which is preliminary data.</text>
</comment>
<evidence type="ECO:0000313" key="3">
    <source>
        <dbReference type="Proteomes" id="UP001358586"/>
    </source>
</evidence>